<dbReference type="SUPFAM" id="SSF55961">
    <property type="entry name" value="Bet v1-like"/>
    <property type="match status" value="1"/>
</dbReference>
<name>A0A6J7T364_9ZZZZ</name>
<dbReference type="EMBL" id="CAFBQA010000023">
    <property type="protein sequence ID" value="CAB5037390.1"/>
    <property type="molecule type" value="Genomic_DNA"/>
</dbReference>
<dbReference type="EMBL" id="CAFBMD010000184">
    <property type="protein sequence ID" value="CAB4910025.1"/>
    <property type="molecule type" value="Genomic_DNA"/>
</dbReference>
<reference evidence="4" key="1">
    <citation type="submission" date="2020-05" db="EMBL/GenBank/DDBJ databases">
        <authorList>
            <person name="Chiriac C."/>
            <person name="Salcher M."/>
            <person name="Ghai R."/>
            <person name="Kavagutti S V."/>
        </authorList>
    </citation>
    <scope>NUCLEOTIDE SEQUENCE</scope>
</reference>
<dbReference type="AlphaFoldDB" id="A0A6J7T364"/>
<dbReference type="InterPro" id="IPR019587">
    <property type="entry name" value="Polyketide_cyclase/dehydratase"/>
</dbReference>
<evidence type="ECO:0000313" key="4">
    <source>
        <dbReference type="EMBL" id="CAB5047803.1"/>
    </source>
</evidence>
<dbReference type="Gene3D" id="3.30.530.20">
    <property type="match status" value="1"/>
</dbReference>
<dbReference type="Pfam" id="PF10604">
    <property type="entry name" value="Polyketide_cyc2"/>
    <property type="match status" value="1"/>
</dbReference>
<proteinExistence type="predicted"/>
<protein>
    <submittedName>
        <fullName evidence="4">Unannotated protein</fullName>
    </submittedName>
</protein>
<accession>A0A6J7T364</accession>
<dbReference type="EMBL" id="CAEZZQ010000001">
    <property type="protein sequence ID" value="CAB4763304.1"/>
    <property type="molecule type" value="Genomic_DNA"/>
</dbReference>
<dbReference type="EMBL" id="CAFBQF010000022">
    <property type="protein sequence ID" value="CAB5047803.1"/>
    <property type="molecule type" value="Genomic_DNA"/>
</dbReference>
<evidence type="ECO:0000313" key="2">
    <source>
        <dbReference type="EMBL" id="CAB4910025.1"/>
    </source>
</evidence>
<dbReference type="InterPro" id="IPR023393">
    <property type="entry name" value="START-like_dom_sf"/>
</dbReference>
<dbReference type="CDD" id="cd07812">
    <property type="entry name" value="SRPBCC"/>
    <property type="match status" value="1"/>
</dbReference>
<sequence>MRKAVQLMWGLTSGEWIVGVLLVLVALLWVCTAPRALGFKAPPQITREIEIVIDIDAPPTRVWDAIVDWESQSAWMALTQVWVEPGSSRAGVGARIEAFTGLRARKASSSGLPLIGFLDTMTVTRWEAPTRCDVLHTGKVVKGTGTFIVEPRAGGMARFRWSEVVEVPGGYLGAALWPIARVGLHGSVKFSLKALARSLQS</sequence>
<gene>
    <name evidence="1" type="ORF">UFOPK2894_00022</name>
    <name evidence="2" type="ORF">UFOPK3492_01448</name>
    <name evidence="3" type="ORF">UFOPK4234_00608</name>
    <name evidence="4" type="ORF">UFOPK4295_00579</name>
</gene>
<evidence type="ECO:0000313" key="1">
    <source>
        <dbReference type="EMBL" id="CAB4763304.1"/>
    </source>
</evidence>
<evidence type="ECO:0000313" key="3">
    <source>
        <dbReference type="EMBL" id="CAB5037390.1"/>
    </source>
</evidence>
<organism evidence="4">
    <name type="scientific">freshwater metagenome</name>
    <dbReference type="NCBI Taxonomy" id="449393"/>
    <lineage>
        <taxon>unclassified sequences</taxon>
        <taxon>metagenomes</taxon>
        <taxon>ecological metagenomes</taxon>
    </lineage>
</organism>